<proteinExistence type="predicted"/>
<evidence type="ECO:0008006" key="9">
    <source>
        <dbReference type="Google" id="ProtNLM"/>
    </source>
</evidence>
<evidence type="ECO:0000256" key="2">
    <source>
        <dbReference type="SAM" id="Phobius"/>
    </source>
</evidence>
<feature type="domain" description="DUF7507" evidence="5">
    <location>
        <begin position="1494"/>
        <end position="1593"/>
    </location>
</feature>
<feature type="region of interest" description="Disordered" evidence="1">
    <location>
        <begin position="1587"/>
        <end position="1607"/>
    </location>
</feature>
<accession>A0ABP9FWW9</accession>
<feature type="domain" description="DUF7507" evidence="5">
    <location>
        <begin position="1018"/>
        <end position="1126"/>
    </location>
</feature>
<feature type="transmembrane region" description="Helical" evidence="2">
    <location>
        <begin position="1622"/>
        <end position="1642"/>
    </location>
</feature>
<comment type="caution">
    <text evidence="7">The sequence shown here is derived from an EMBL/GenBank/DDBJ whole genome shotgun (WGS) entry which is preliminary data.</text>
</comment>
<feature type="region of interest" description="Disordered" evidence="1">
    <location>
        <begin position="980"/>
        <end position="1007"/>
    </location>
</feature>
<feature type="region of interest" description="Disordered" evidence="1">
    <location>
        <begin position="316"/>
        <end position="337"/>
    </location>
</feature>
<dbReference type="Proteomes" id="UP001500368">
    <property type="component" value="Unassembled WGS sequence"/>
</dbReference>
<feature type="compositionally biased region" description="Pro residues" evidence="1">
    <location>
        <begin position="983"/>
        <end position="1007"/>
    </location>
</feature>
<feature type="compositionally biased region" description="Pro residues" evidence="1">
    <location>
        <begin position="1590"/>
        <end position="1601"/>
    </location>
</feature>
<sequence length="1651" mass="170615">MTARLRRSLRDACKKSTDVEVHTKRRLFKPVSLLAIAALVFGGIQAFDVSIAPEAEATFATGGSGQYQGQIDWLEWGNHGQRINNNDTASTSRIIDGQELITTCTINGISNPLEAYRPGNWQNDGLPHLYNIGGTGSANRLIIGLSNSTNAQLVNFDFSCGATLDGTPVPMAGLVIADAESSNVQQREYVEATPHQSGVQWHLIERFRQPGCNQGANAIVTGDTLRLSPQGGECAGGGPMGIAFMEGATGANVTVQGGGKSAVALGVVLESDFGDAPESYGSAGALYQSTWTGGELPQGTTSIFAADTGLSTPQLPSNTLGETIDSEPAPIYSDDARGDDNDNLNDEDAVGDLGTINVLPGGTYEQDITCRGNAPVAGWIDWNGNGTFDDAERSNTTNCSEGAAILTWDVPIDVVQSVDGVASFMRLRMAEDAEQIAGPTGISTSGEVEDHPLIIQAPVTSVALTKTAAPASGSAVNVGDTIEYTVSASNDSAFGMDPYTVVDDLSGVTSYADVVEDSITATVDDEPVLEDPVFDSEASQLTWGGNLGAGQTVTITYEVAITGIPPEGAFLANSVSITQAQVPEGTPDPVLPEPVTTEHTVNEPAFELEKTISAGAGENVNPGDTLEYTIEARNTGETSLDELAVSLEDDINNLLDLGTLDEESITATINDQDAVPAVEYTDGVLTWDGTLDSGETLAITFQYTVGAHAAGNTLNNTVTGLITPPGGESITPPPSEVTNPVNEPGFELEKTANPPSGEVVNPGDTITYTVTGSNTGGTPLSPVTVTDNLSAVLNNAAFALDGDPVATVYNTDGTAADAPVSLTPNDDAEISWSDILVAGQYVEMTYTVQIDDDAQGETLTNTASGEATPTGGIDPFDPDDVTTEHPVNDPQLTLEKTNNDDGTSVLGDEVEYTFTLTNTGNVPLTNVSIDDPLHGLSDLVYAWPGEAGVLAPGERVTATATLTLTQQHINAGSVVNTATAAGTPPPIYNPADPENPTPQDPVSPPPAESVVELNTIASIELVKTGELDSEESPVSAGDVLDYTFTITNNGDVTLTDVTLNDSLLGGDIDLSNVEWPNEDAPGVLQPGESITIEVPYELTQADVNSGAVINTAVTEGTSPDDEPVTDNDVATVTTTQEPALQLVKSSSYDGDAVAGDVVEYSFTATNTGNVTLTEVVITDELEGLSELVYAWPGEVGVLTPGESVTAVAEYTLTQADVDAGVVVNTATADGTPPGQEPLVPPFDEFVTELPQSPSMDLVKSSSYEGDAVAGDVVEYRFAATNTGNVTLTDVSIADELEGVSSIEYAWPGEAGFLAPGESVTATAEYTLTQADVDNGSVVNVATAEGTPPPSFNPNDPQNPIPGDPISPPPAEEIITLPPSPSMTLEKSSSYSGNAHAGDTVEYSFTLTNTGNVTLTDANITDQMDGLSELEFKWPGEVGVLAAGETATAAAEYTLTQADVDAGSLDNVATAQATPPAGGPVLTPPADVRIPLESAPALELEKDGELNGAAAAGETITFSFIGTNTGNVTLADVVIEDPLEGLSDLVYSWPGEPGVLAPGDVVIASVDYTVTAADVEAGAVHNVATIGATPPEAPDAGEPPSPVTDEDETTVNIGGLAITGASVAWIALIAGLVLLMGTGLMLARRNRKGSTV</sequence>
<feature type="domain" description="DUF7507" evidence="5">
    <location>
        <begin position="890"/>
        <end position="986"/>
    </location>
</feature>
<feature type="domain" description="GEVED" evidence="4">
    <location>
        <begin position="376"/>
        <end position="453"/>
    </location>
</feature>
<dbReference type="InterPro" id="IPR013783">
    <property type="entry name" value="Ig-like_fold"/>
</dbReference>
<dbReference type="NCBIfam" id="TIGR01451">
    <property type="entry name" value="B_ant_repeat"/>
    <property type="match status" value="7"/>
</dbReference>
<dbReference type="RefSeq" id="WP_345477429.1">
    <property type="nucleotide sequence ID" value="NZ_BAABLW010000007.1"/>
</dbReference>
<dbReference type="Pfam" id="PF20009">
    <property type="entry name" value="GEVED"/>
    <property type="match status" value="1"/>
</dbReference>
<evidence type="ECO:0000259" key="5">
    <source>
        <dbReference type="Pfam" id="PF24346"/>
    </source>
</evidence>
<feature type="compositionally biased region" description="Pro residues" evidence="1">
    <location>
        <begin position="1346"/>
        <end position="1370"/>
    </location>
</feature>
<gene>
    <name evidence="7" type="ORF">GCM10025790_14890</name>
</gene>
<keyword evidence="2" id="KW-0812">Transmembrane</keyword>
<dbReference type="Pfam" id="PF24346">
    <property type="entry name" value="DUF7507"/>
    <property type="match status" value="6"/>
</dbReference>
<keyword evidence="2" id="KW-1133">Transmembrane helix</keyword>
<dbReference type="InterPro" id="IPR047589">
    <property type="entry name" value="DUF11_rpt"/>
</dbReference>
<evidence type="ECO:0000313" key="7">
    <source>
        <dbReference type="EMBL" id="GAA4919913.1"/>
    </source>
</evidence>
<dbReference type="Gene3D" id="2.60.40.10">
    <property type="entry name" value="Immunoglobulins"/>
    <property type="match status" value="1"/>
</dbReference>
<dbReference type="Pfam" id="PF25549">
    <property type="entry name" value="DUF7927"/>
    <property type="match status" value="3"/>
</dbReference>
<feature type="region of interest" description="Disordered" evidence="1">
    <location>
        <begin position="1340"/>
        <end position="1392"/>
    </location>
</feature>
<evidence type="ECO:0000259" key="3">
    <source>
        <dbReference type="Pfam" id="PF18651"/>
    </source>
</evidence>
<feature type="domain" description="DUF7507" evidence="5">
    <location>
        <begin position="1252"/>
        <end position="1350"/>
    </location>
</feature>
<feature type="domain" description="DUF7927" evidence="6">
    <location>
        <begin position="463"/>
        <end position="601"/>
    </location>
</feature>
<name>A0ABP9FWW9_9MICC</name>
<feature type="domain" description="DUF7507" evidence="5">
    <location>
        <begin position="1379"/>
        <end position="1480"/>
    </location>
</feature>
<dbReference type="InterPro" id="IPR040683">
    <property type="entry name" value="CshA_NR2"/>
</dbReference>
<organism evidence="7 8">
    <name type="scientific">Nesterenkonia rhizosphaerae</name>
    <dbReference type="NCBI Taxonomy" id="1348272"/>
    <lineage>
        <taxon>Bacteria</taxon>
        <taxon>Bacillati</taxon>
        <taxon>Actinomycetota</taxon>
        <taxon>Actinomycetes</taxon>
        <taxon>Micrococcales</taxon>
        <taxon>Micrococcaceae</taxon>
        <taxon>Nesterenkonia</taxon>
    </lineage>
</organism>
<dbReference type="InterPro" id="IPR051172">
    <property type="entry name" value="Chlamydia_OmcB"/>
</dbReference>
<feature type="domain" description="DUF7927" evidence="6">
    <location>
        <begin position="747"/>
        <end position="887"/>
    </location>
</feature>
<keyword evidence="2" id="KW-0472">Membrane</keyword>
<keyword evidence="8" id="KW-1185">Reference proteome</keyword>
<protein>
    <recommendedName>
        <fullName evidence="9">DUF11 domain-containing protein</fullName>
    </recommendedName>
</protein>
<dbReference type="EMBL" id="BAABLW010000007">
    <property type="protein sequence ID" value="GAA4919913.1"/>
    <property type="molecule type" value="Genomic_DNA"/>
</dbReference>
<feature type="region of interest" description="Disordered" evidence="1">
    <location>
        <begin position="859"/>
        <end position="891"/>
    </location>
</feature>
<dbReference type="InterPro" id="IPR057687">
    <property type="entry name" value="DUF7927"/>
</dbReference>
<dbReference type="PANTHER" id="PTHR34819">
    <property type="entry name" value="LARGE CYSTEINE-RICH PERIPLASMIC PROTEIN OMCB"/>
    <property type="match status" value="1"/>
</dbReference>
<dbReference type="InterPro" id="IPR055354">
    <property type="entry name" value="DUF7507"/>
</dbReference>
<feature type="domain" description="DUF7507" evidence="5">
    <location>
        <begin position="1137"/>
        <end position="1238"/>
    </location>
</feature>
<dbReference type="Gene3D" id="2.60.40.740">
    <property type="match status" value="2"/>
</dbReference>
<dbReference type="Pfam" id="PF18651">
    <property type="entry name" value="CshA_NR2"/>
    <property type="match status" value="1"/>
</dbReference>
<evidence type="ECO:0000259" key="4">
    <source>
        <dbReference type="Pfam" id="PF20009"/>
    </source>
</evidence>
<evidence type="ECO:0000259" key="6">
    <source>
        <dbReference type="Pfam" id="PF25549"/>
    </source>
</evidence>
<evidence type="ECO:0000256" key="1">
    <source>
        <dbReference type="SAM" id="MobiDB-lite"/>
    </source>
</evidence>
<feature type="domain" description="DUF7927" evidence="6">
    <location>
        <begin position="607"/>
        <end position="736"/>
    </location>
</feature>
<dbReference type="InterPro" id="IPR045474">
    <property type="entry name" value="GEVED"/>
</dbReference>
<feature type="domain" description="Surface adhesin CshA non-repetitive" evidence="3">
    <location>
        <begin position="70"/>
        <end position="268"/>
    </location>
</feature>
<dbReference type="PANTHER" id="PTHR34819:SF3">
    <property type="entry name" value="CELL SURFACE PROTEIN"/>
    <property type="match status" value="1"/>
</dbReference>
<feature type="compositionally biased region" description="Polar residues" evidence="1">
    <location>
        <begin position="1381"/>
        <end position="1392"/>
    </location>
</feature>
<evidence type="ECO:0000313" key="8">
    <source>
        <dbReference type="Proteomes" id="UP001500368"/>
    </source>
</evidence>
<reference evidence="8" key="1">
    <citation type="journal article" date="2019" name="Int. J. Syst. Evol. Microbiol.">
        <title>The Global Catalogue of Microorganisms (GCM) 10K type strain sequencing project: providing services to taxonomists for standard genome sequencing and annotation.</title>
        <authorList>
            <consortium name="The Broad Institute Genomics Platform"/>
            <consortium name="The Broad Institute Genome Sequencing Center for Infectious Disease"/>
            <person name="Wu L."/>
            <person name="Ma J."/>
        </authorList>
    </citation>
    <scope>NUCLEOTIDE SEQUENCE [LARGE SCALE GENOMIC DNA]</scope>
    <source>
        <strain evidence="8">JCM 19129</strain>
    </source>
</reference>
<dbReference type="InterPro" id="IPR026466">
    <property type="entry name" value="Fim_isopep_form_D2_dom"/>
</dbReference>
<dbReference type="NCBIfam" id="TIGR04226">
    <property type="entry name" value="RrgB_K2N_iso_D2"/>
    <property type="match status" value="1"/>
</dbReference>